<protein>
    <recommendedName>
        <fullName evidence="4">2-amino-4-hydroxy-6-hydroxymethyldihydropteridine pyrophosphokinase</fullName>
        <ecNumber evidence="3">2.7.6.3</ecNumber>
    </recommendedName>
    <alternativeName>
        <fullName evidence="11">6-hydroxymethyl-7,8-dihydropterin pyrophosphokinase</fullName>
    </alternativeName>
    <alternativeName>
        <fullName evidence="12">7,8-dihydro-6-hydroxymethylpterin-pyrophosphokinase</fullName>
    </alternativeName>
</protein>
<dbReference type="PANTHER" id="PTHR43071:SF1">
    <property type="entry name" value="2-AMINO-4-HYDROXY-6-HYDROXYMETHYLDIHYDROPTERIDINE PYROPHOSPHOKINASE"/>
    <property type="match status" value="1"/>
</dbReference>
<evidence type="ECO:0000256" key="10">
    <source>
        <dbReference type="ARBA" id="ARBA00029409"/>
    </source>
</evidence>
<evidence type="ECO:0000259" key="13">
    <source>
        <dbReference type="PROSITE" id="PS00794"/>
    </source>
</evidence>
<dbReference type="NCBIfam" id="TIGR01498">
    <property type="entry name" value="folK"/>
    <property type="match status" value="1"/>
</dbReference>
<comment type="function">
    <text evidence="10">Catalyzes the transfer of pyrophosphate from adenosine triphosphate (ATP) to 6-hydroxymethyl-7,8-dihydropterin, an enzymatic step in folate biosynthesis pathway.</text>
</comment>
<comment type="similarity">
    <text evidence="2">Belongs to the HPPK family.</text>
</comment>
<comment type="caution">
    <text evidence="14">The sequence shown here is derived from an EMBL/GenBank/DDBJ whole genome shotgun (WGS) entry which is preliminary data.</text>
</comment>
<dbReference type="EC" id="2.7.6.3" evidence="3"/>
<dbReference type="RefSeq" id="WP_161819002.1">
    <property type="nucleotide sequence ID" value="NZ_JAACJS010000015.1"/>
</dbReference>
<evidence type="ECO:0000256" key="12">
    <source>
        <dbReference type="ARBA" id="ARBA00033413"/>
    </source>
</evidence>
<dbReference type="PROSITE" id="PS00794">
    <property type="entry name" value="HPPK"/>
    <property type="match status" value="1"/>
</dbReference>
<dbReference type="Pfam" id="PF01288">
    <property type="entry name" value="HPPK"/>
    <property type="match status" value="1"/>
</dbReference>
<keyword evidence="9" id="KW-0289">Folate biosynthesis</keyword>
<evidence type="ECO:0000256" key="5">
    <source>
        <dbReference type="ARBA" id="ARBA00022679"/>
    </source>
</evidence>
<reference evidence="14 15" key="1">
    <citation type="submission" date="2020-01" db="EMBL/GenBank/DDBJ databases">
        <title>Genome analysis.</title>
        <authorList>
            <person name="Wu S."/>
            <person name="Wang G."/>
        </authorList>
    </citation>
    <scope>NUCLEOTIDE SEQUENCE [LARGE SCALE GENOMIC DNA]</scope>
    <source>
        <strain evidence="14 15">SYL130</strain>
    </source>
</reference>
<sequence>MHTAYLLIGGNMGNRSGYLQQATGLINEYCGNIVHYSSIYETAAWGVEDQPSFYNQALALETTLEPEALMQKLLDIEEQMGRRRTMKMGPRIIDLDILLIDELVISGRLLTLPHPALPQRRFALLPLNEIAAGIVHPVLHKTIARLLEECTDPLDVQKKSAHAG</sequence>
<dbReference type="InterPro" id="IPR035907">
    <property type="entry name" value="Hppk_sf"/>
</dbReference>
<dbReference type="EMBL" id="JAACJS010000015">
    <property type="protein sequence ID" value="NCI50686.1"/>
    <property type="molecule type" value="Genomic_DNA"/>
</dbReference>
<evidence type="ECO:0000256" key="1">
    <source>
        <dbReference type="ARBA" id="ARBA00005051"/>
    </source>
</evidence>
<evidence type="ECO:0000256" key="6">
    <source>
        <dbReference type="ARBA" id="ARBA00022741"/>
    </source>
</evidence>
<keyword evidence="15" id="KW-1185">Reference proteome</keyword>
<organism evidence="14 15">
    <name type="scientific">Sediminibacterium roseum</name>
    <dbReference type="NCBI Taxonomy" id="1978412"/>
    <lineage>
        <taxon>Bacteria</taxon>
        <taxon>Pseudomonadati</taxon>
        <taxon>Bacteroidota</taxon>
        <taxon>Chitinophagia</taxon>
        <taxon>Chitinophagales</taxon>
        <taxon>Chitinophagaceae</taxon>
        <taxon>Sediminibacterium</taxon>
    </lineage>
</organism>
<keyword evidence="6" id="KW-0547">Nucleotide-binding</keyword>
<feature type="domain" description="7,8-dihydro-6-hydroxymethylpterin-pyrophosphokinase" evidence="13">
    <location>
        <begin position="87"/>
        <end position="98"/>
    </location>
</feature>
<evidence type="ECO:0000256" key="9">
    <source>
        <dbReference type="ARBA" id="ARBA00022909"/>
    </source>
</evidence>
<evidence type="ECO:0000256" key="7">
    <source>
        <dbReference type="ARBA" id="ARBA00022777"/>
    </source>
</evidence>
<evidence type="ECO:0000313" key="15">
    <source>
        <dbReference type="Proteomes" id="UP000753802"/>
    </source>
</evidence>
<dbReference type="SUPFAM" id="SSF55083">
    <property type="entry name" value="6-hydroxymethyl-7,8-dihydropterin pyrophosphokinase, HPPK"/>
    <property type="match status" value="1"/>
</dbReference>
<proteinExistence type="inferred from homology"/>
<evidence type="ECO:0000256" key="2">
    <source>
        <dbReference type="ARBA" id="ARBA00005810"/>
    </source>
</evidence>
<keyword evidence="5 14" id="KW-0808">Transferase</keyword>
<dbReference type="Proteomes" id="UP000753802">
    <property type="component" value="Unassembled WGS sequence"/>
</dbReference>
<dbReference type="Gene3D" id="3.30.70.560">
    <property type="entry name" value="7,8-Dihydro-6-hydroxymethylpterin-pyrophosphokinase HPPK"/>
    <property type="match status" value="1"/>
</dbReference>
<name>A0ABW9ZU70_9BACT</name>
<dbReference type="GO" id="GO:0003848">
    <property type="term" value="F:2-amino-4-hydroxy-6-hydroxymethyldihydropteridine diphosphokinase activity"/>
    <property type="evidence" value="ECO:0007669"/>
    <property type="project" value="UniProtKB-EC"/>
</dbReference>
<keyword evidence="8" id="KW-0067">ATP-binding</keyword>
<evidence type="ECO:0000256" key="8">
    <source>
        <dbReference type="ARBA" id="ARBA00022840"/>
    </source>
</evidence>
<evidence type="ECO:0000256" key="4">
    <source>
        <dbReference type="ARBA" id="ARBA00016218"/>
    </source>
</evidence>
<evidence type="ECO:0000256" key="3">
    <source>
        <dbReference type="ARBA" id="ARBA00013253"/>
    </source>
</evidence>
<evidence type="ECO:0000313" key="14">
    <source>
        <dbReference type="EMBL" id="NCI50686.1"/>
    </source>
</evidence>
<dbReference type="InterPro" id="IPR000550">
    <property type="entry name" value="Hppk"/>
</dbReference>
<dbReference type="CDD" id="cd00483">
    <property type="entry name" value="HPPK"/>
    <property type="match status" value="1"/>
</dbReference>
<accession>A0ABW9ZU70</accession>
<dbReference type="PANTHER" id="PTHR43071">
    <property type="entry name" value="2-AMINO-4-HYDROXY-6-HYDROXYMETHYLDIHYDROPTERIDINE PYROPHOSPHOKINASE"/>
    <property type="match status" value="1"/>
</dbReference>
<gene>
    <name evidence="14" type="primary">folK</name>
    <name evidence="14" type="ORF">GWC95_12180</name>
</gene>
<keyword evidence="7" id="KW-0418">Kinase</keyword>
<evidence type="ECO:0000256" key="11">
    <source>
        <dbReference type="ARBA" id="ARBA00029766"/>
    </source>
</evidence>
<comment type="pathway">
    <text evidence="1">Cofactor biosynthesis; tetrahydrofolate biosynthesis; 2-amino-4-hydroxy-6-hydroxymethyl-7,8-dihydropteridine diphosphate from 7,8-dihydroneopterin triphosphate: step 4/4.</text>
</comment>